<proteinExistence type="predicted"/>
<organism evidence="3 4">
    <name type="scientific">Bdellovibrio bacteriovorus</name>
    <dbReference type="NCBI Taxonomy" id="959"/>
    <lineage>
        <taxon>Bacteria</taxon>
        <taxon>Pseudomonadati</taxon>
        <taxon>Bdellovibrionota</taxon>
        <taxon>Bdellovibrionia</taxon>
        <taxon>Bdellovibrionales</taxon>
        <taxon>Pseudobdellovibrionaceae</taxon>
        <taxon>Bdellovibrio</taxon>
    </lineage>
</organism>
<evidence type="ECO:0000313" key="4">
    <source>
        <dbReference type="Proteomes" id="UP000075320"/>
    </source>
</evidence>
<feature type="chain" id="PRO_5007573563" description="Outer membrane protein beta-barrel domain-containing protein" evidence="2">
    <location>
        <begin position="20"/>
        <end position="368"/>
    </location>
</feature>
<evidence type="ECO:0008006" key="5">
    <source>
        <dbReference type="Google" id="ProtNLM"/>
    </source>
</evidence>
<gene>
    <name evidence="3" type="ORF">AZI86_07245</name>
</gene>
<evidence type="ECO:0000256" key="2">
    <source>
        <dbReference type="SAM" id="SignalP"/>
    </source>
</evidence>
<reference evidence="3 4" key="1">
    <citation type="submission" date="2016-03" db="EMBL/GenBank/DDBJ databases">
        <authorList>
            <person name="Ploux O."/>
        </authorList>
    </citation>
    <scope>NUCLEOTIDE SEQUENCE [LARGE SCALE GENOMIC DNA]</scope>
    <source>
        <strain evidence="3 4">R0</strain>
    </source>
</reference>
<evidence type="ECO:0000313" key="3">
    <source>
        <dbReference type="EMBL" id="KYG66824.1"/>
    </source>
</evidence>
<dbReference type="AlphaFoldDB" id="A0A150WR71"/>
<feature type="signal peptide" evidence="2">
    <location>
        <begin position="1"/>
        <end position="19"/>
    </location>
</feature>
<feature type="region of interest" description="Disordered" evidence="1">
    <location>
        <begin position="34"/>
        <end position="70"/>
    </location>
</feature>
<protein>
    <recommendedName>
        <fullName evidence="5">Outer membrane protein beta-barrel domain-containing protein</fullName>
    </recommendedName>
</protein>
<keyword evidence="2" id="KW-0732">Signal</keyword>
<name>A0A150WR71_BDEBC</name>
<dbReference type="EMBL" id="LUKE01000001">
    <property type="protein sequence ID" value="KYG66824.1"/>
    <property type="molecule type" value="Genomic_DNA"/>
</dbReference>
<dbReference type="Proteomes" id="UP000075320">
    <property type="component" value="Unassembled WGS sequence"/>
</dbReference>
<dbReference type="RefSeq" id="WP_061834402.1">
    <property type="nucleotide sequence ID" value="NZ_LUKE01000001.1"/>
</dbReference>
<comment type="caution">
    <text evidence="3">The sequence shown here is derived from an EMBL/GenBank/DDBJ whole genome shotgun (WGS) entry which is preliminary data.</text>
</comment>
<evidence type="ECO:0000256" key="1">
    <source>
        <dbReference type="SAM" id="MobiDB-lite"/>
    </source>
</evidence>
<keyword evidence="4" id="KW-1185">Reference proteome</keyword>
<accession>A0A150WR71</accession>
<sequence length="368" mass="40312">MKIGKILFVMMIVSSTSYAQVGLEGFSSGRYEVRKTKPTHRKPTSEGPAETKTETTTSTAVAPGAAATTTMTTTVATPTPVTEASPTPTVVATTSAAVEAQEPSISEQAESLFSSKAEKVYDFYRVQVHPDDVRNNKVELEVMPVIGYTDSQSNYSYRDYQSLFEALKIKTNVWFTPLIGVSGQLMFSFAADMDSVSGSSRVPTKYEYLDLGINFRRFFGVSRLSNSMEFAVLYSDSKVNVESDNTSRPRLKTSGFGMALKARVPTSESYAWTFGGSFYPRLQHSESETGVDIKSGTSDENIRLGVDLGGEFKFTRESQLIWNLGLSTEKNTFDGAASLPDPHTSATPDNVSVTNSLIMFSLGYRWGH</sequence>
<feature type="compositionally biased region" description="Low complexity" evidence="1">
    <location>
        <begin position="54"/>
        <end position="70"/>
    </location>
</feature>
<dbReference type="OrthoDB" id="5289437at2"/>